<evidence type="ECO:0000259" key="4">
    <source>
        <dbReference type="PROSITE" id="PS50883"/>
    </source>
</evidence>
<feature type="domain" description="GGDEF" evidence="5">
    <location>
        <begin position="460"/>
        <end position="592"/>
    </location>
</feature>
<dbReference type="CDD" id="cd01948">
    <property type="entry name" value="EAL"/>
    <property type="match status" value="1"/>
</dbReference>
<dbReference type="NCBIfam" id="TIGR00229">
    <property type="entry name" value="sensory_box"/>
    <property type="match status" value="2"/>
</dbReference>
<feature type="domain" description="PAC" evidence="3">
    <location>
        <begin position="86"/>
        <end position="138"/>
    </location>
</feature>
<accession>A0A014Q7R9</accession>
<dbReference type="InterPro" id="IPR003018">
    <property type="entry name" value="GAF"/>
</dbReference>
<comment type="caution">
    <text evidence="6">The sequence shown here is derived from an EMBL/GenBank/DDBJ whole genome shotgun (WGS) entry which is preliminary data.</text>
</comment>
<dbReference type="InterPro" id="IPR052155">
    <property type="entry name" value="Biofilm_reg_signaling"/>
</dbReference>
<evidence type="ECO:0000259" key="3">
    <source>
        <dbReference type="PROSITE" id="PS50113"/>
    </source>
</evidence>
<dbReference type="SMART" id="SM00065">
    <property type="entry name" value="GAF"/>
    <property type="match status" value="1"/>
</dbReference>
<dbReference type="InterPro" id="IPR035919">
    <property type="entry name" value="EAL_sf"/>
</dbReference>
<feature type="domain" description="PAS" evidence="2">
    <location>
        <begin position="31"/>
        <end position="58"/>
    </location>
</feature>
<dbReference type="InterPro" id="IPR029787">
    <property type="entry name" value="Nucleotide_cyclase"/>
</dbReference>
<dbReference type="Pfam" id="PF08448">
    <property type="entry name" value="PAS_4"/>
    <property type="match status" value="1"/>
</dbReference>
<evidence type="ECO:0000313" key="7">
    <source>
        <dbReference type="Proteomes" id="UP000020766"/>
    </source>
</evidence>
<protein>
    <submittedName>
        <fullName evidence="6">Diguanylate cyclase</fullName>
    </submittedName>
</protein>
<feature type="domain" description="PAC" evidence="3">
    <location>
        <begin position="212"/>
        <end position="264"/>
    </location>
</feature>
<dbReference type="Gene3D" id="3.30.450.20">
    <property type="entry name" value="PAS domain"/>
    <property type="match status" value="2"/>
</dbReference>
<dbReference type="CDD" id="cd01949">
    <property type="entry name" value="GGDEF"/>
    <property type="match status" value="1"/>
</dbReference>
<dbReference type="Pfam" id="PF13185">
    <property type="entry name" value="GAF_2"/>
    <property type="match status" value="1"/>
</dbReference>
<dbReference type="Pfam" id="PF00989">
    <property type="entry name" value="PAS"/>
    <property type="match status" value="1"/>
</dbReference>
<dbReference type="InterPro" id="IPR000160">
    <property type="entry name" value="GGDEF_dom"/>
</dbReference>
<dbReference type="SMART" id="SM00091">
    <property type="entry name" value="PAS"/>
    <property type="match status" value="2"/>
</dbReference>
<dbReference type="InterPro" id="IPR012226">
    <property type="entry name" value="Diguanyl_cyclase/Pdiesterase"/>
</dbReference>
<dbReference type="PROSITE" id="PS50887">
    <property type="entry name" value="GGDEF"/>
    <property type="match status" value="1"/>
</dbReference>
<dbReference type="Gene3D" id="3.20.20.450">
    <property type="entry name" value="EAL domain"/>
    <property type="match status" value="1"/>
</dbReference>
<dbReference type="Pfam" id="PF00563">
    <property type="entry name" value="EAL"/>
    <property type="match status" value="1"/>
</dbReference>
<dbReference type="GO" id="GO:0071111">
    <property type="term" value="F:cyclic-guanylate-specific phosphodiesterase activity"/>
    <property type="evidence" value="ECO:0007669"/>
    <property type="project" value="UniProtKB-EC"/>
</dbReference>
<evidence type="ECO:0000256" key="1">
    <source>
        <dbReference type="ARBA" id="ARBA00051114"/>
    </source>
</evidence>
<proteinExistence type="predicted"/>
<dbReference type="PROSITE" id="PS50883">
    <property type="entry name" value="EAL"/>
    <property type="match status" value="1"/>
</dbReference>
<dbReference type="Proteomes" id="UP000020766">
    <property type="component" value="Unassembled WGS sequence"/>
</dbReference>
<dbReference type="NCBIfam" id="TIGR00254">
    <property type="entry name" value="GGDEF"/>
    <property type="match status" value="1"/>
</dbReference>
<dbReference type="PROSITE" id="PS50112">
    <property type="entry name" value="PAS"/>
    <property type="match status" value="2"/>
</dbReference>
<organism evidence="6 7">
    <name type="scientific">Comamonas aquatica DA1877</name>
    <dbReference type="NCBI Taxonomy" id="1457173"/>
    <lineage>
        <taxon>Bacteria</taxon>
        <taxon>Pseudomonadati</taxon>
        <taxon>Pseudomonadota</taxon>
        <taxon>Betaproteobacteria</taxon>
        <taxon>Burkholderiales</taxon>
        <taxon>Comamonadaceae</taxon>
        <taxon>Comamonas</taxon>
    </lineage>
</organism>
<dbReference type="PANTHER" id="PTHR44757">
    <property type="entry name" value="DIGUANYLATE CYCLASE DGCP"/>
    <property type="match status" value="1"/>
</dbReference>
<dbReference type="FunFam" id="3.20.20.450:FF:000001">
    <property type="entry name" value="Cyclic di-GMP phosphodiesterase yahA"/>
    <property type="match status" value="1"/>
</dbReference>
<dbReference type="Gene3D" id="3.30.70.270">
    <property type="match status" value="1"/>
</dbReference>
<dbReference type="FunFam" id="3.30.70.270:FF:000001">
    <property type="entry name" value="Diguanylate cyclase domain protein"/>
    <property type="match status" value="1"/>
</dbReference>
<dbReference type="SUPFAM" id="SSF141868">
    <property type="entry name" value="EAL domain-like"/>
    <property type="match status" value="1"/>
</dbReference>
<dbReference type="SUPFAM" id="SSF55785">
    <property type="entry name" value="PYP-like sensor domain (PAS domain)"/>
    <property type="match status" value="2"/>
</dbReference>
<dbReference type="InterPro" id="IPR001610">
    <property type="entry name" value="PAC"/>
</dbReference>
<dbReference type="InterPro" id="IPR029016">
    <property type="entry name" value="GAF-like_dom_sf"/>
</dbReference>
<dbReference type="PANTHER" id="PTHR44757:SF2">
    <property type="entry name" value="BIOFILM ARCHITECTURE MAINTENANCE PROTEIN MBAA"/>
    <property type="match status" value="1"/>
</dbReference>
<dbReference type="Pfam" id="PF00990">
    <property type="entry name" value="GGDEF"/>
    <property type="match status" value="1"/>
</dbReference>
<reference evidence="6 7" key="1">
    <citation type="submission" date="2014-01" db="EMBL/GenBank/DDBJ databases">
        <title>Interspecies Systems Biology Uncovers Metabolites Affecting C. elegans Gene Expression and Life History Traits.</title>
        <authorList>
            <person name="Watson E."/>
            <person name="Macneil L.T."/>
            <person name="Ritter A.D."/>
            <person name="Yilmaz L.S."/>
            <person name="Rosebrock A.P."/>
            <person name="Caudy A.A."/>
            <person name="Walhout A.J."/>
        </authorList>
    </citation>
    <scope>NUCLEOTIDE SEQUENCE [LARGE SCALE GENOMIC DNA]</scope>
    <source>
        <strain evidence="6 7">DA1877</strain>
    </source>
</reference>
<sequence>MREESNDGLPEAVQRTQFQALDRVMAMASFDLDGVLCHANRNYLQLLGLPQDQALGRSHQSFCTAAQVHSGAHAALWSQLRAGQAHSGVVERVRSDGSSCWLEATYTPVCDAQGQLTQILKVATDVTQRHLQEQAHQQHLERLSLVADASDAAVIISDSQSRIVYVNGGFSRMFGWTQEEVLGQAPIALLAPQMQETFTEQYRSELRGGKPVWSEEIVVGKQGQRYWAKVTSNPVINDQGVWSCTVSVLTDITRSKMHEALQHRVLEAMAREQPLSEVLDMVCLEVERIAPEVTASILEVDAQGLLHPLASPSLPSSYSALLDGVAIGPEVGSCGTAAWRNAPVLVTDIATDPLWRDYKHLILPLGYQACWSTPICGTAGKPIGTFAFYYRDATAGVASAYHQQLVDACTHLCALALEREHTRARIRQLAFYDGLTGLPNRSLLQANADQAMAAAARNDEQLAVLFIDLDRFKQVNDSMGHPAGDELLRVVAARLQKVLGPGDIAGRLSGDEFVAVLPQCDAERVTNTIERLQEQLAEPLVLADNALAISASIGIAMFPADGRDMETLLHRADMAMYQAKSSGRGRFSFFSSEMNRLAQERLALENALRKALQGGELRLHYQPQVDLASGQLYGVEALARWTHPQLGEISPARFIPLAEECGLIADLGRWAVGEACRQLAAWRTQGLAVPAVSVNLSPSSFHNLDLPRMIADTLDRHALAPKDLTLELTESILLDTNPSTMKTIEEVHAHGVRLSMDDFGTGYSSLSYLRRLPVSELKLDRSFVADLENDEAARALSSAILGIGQSLRLTVVAEGVETPVQNIMLREQGYPVAQGFLFARPLAPQDLERWLVARMAPAQASADQPVHGEESA</sequence>
<dbReference type="AlphaFoldDB" id="A0A014Q7R9"/>
<dbReference type="EMBL" id="JBOK01000019">
    <property type="protein sequence ID" value="EXU79192.1"/>
    <property type="molecule type" value="Genomic_DNA"/>
</dbReference>
<dbReference type="InterPro" id="IPR000700">
    <property type="entry name" value="PAS-assoc_C"/>
</dbReference>
<dbReference type="InterPro" id="IPR013656">
    <property type="entry name" value="PAS_4"/>
</dbReference>
<dbReference type="SUPFAM" id="SSF55781">
    <property type="entry name" value="GAF domain-like"/>
    <property type="match status" value="1"/>
</dbReference>
<dbReference type="GO" id="GO:0006355">
    <property type="term" value="P:regulation of DNA-templated transcription"/>
    <property type="evidence" value="ECO:0007669"/>
    <property type="project" value="InterPro"/>
</dbReference>
<evidence type="ECO:0000259" key="5">
    <source>
        <dbReference type="PROSITE" id="PS50887"/>
    </source>
</evidence>
<dbReference type="InterPro" id="IPR000014">
    <property type="entry name" value="PAS"/>
</dbReference>
<dbReference type="RefSeq" id="WP_043385866.1">
    <property type="nucleotide sequence ID" value="NZ_JBOK01000019.1"/>
</dbReference>
<name>A0A014Q7R9_9BURK</name>
<dbReference type="SMART" id="SM00086">
    <property type="entry name" value="PAC"/>
    <property type="match status" value="2"/>
</dbReference>
<dbReference type="GO" id="GO:0071732">
    <property type="term" value="P:cellular response to nitric oxide"/>
    <property type="evidence" value="ECO:0007669"/>
    <property type="project" value="UniProtKB-ARBA"/>
</dbReference>
<dbReference type="InterPro" id="IPR001633">
    <property type="entry name" value="EAL_dom"/>
</dbReference>
<feature type="domain" description="EAL" evidence="4">
    <location>
        <begin position="601"/>
        <end position="855"/>
    </location>
</feature>
<evidence type="ECO:0000313" key="6">
    <source>
        <dbReference type="EMBL" id="EXU79192.1"/>
    </source>
</evidence>
<feature type="domain" description="PAS" evidence="2">
    <location>
        <begin position="139"/>
        <end position="209"/>
    </location>
</feature>
<dbReference type="PATRIC" id="fig|1457173.3.peg.2930"/>
<dbReference type="SMART" id="SM00267">
    <property type="entry name" value="GGDEF"/>
    <property type="match status" value="1"/>
</dbReference>
<keyword evidence="7" id="KW-1185">Reference proteome</keyword>
<dbReference type="InterPro" id="IPR043128">
    <property type="entry name" value="Rev_trsase/Diguanyl_cyclase"/>
</dbReference>
<dbReference type="PROSITE" id="PS50113">
    <property type="entry name" value="PAC"/>
    <property type="match status" value="2"/>
</dbReference>
<comment type="catalytic activity">
    <reaction evidence="1">
        <text>3',3'-c-di-GMP + H2O = 5'-phosphoguanylyl(3'-&gt;5')guanosine + H(+)</text>
        <dbReference type="Rhea" id="RHEA:24902"/>
        <dbReference type="ChEBI" id="CHEBI:15377"/>
        <dbReference type="ChEBI" id="CHEBI:15378"/>
        <dbReference type="ChEBI" id="CHEBI:58754"/>
        <dbReference type="ChEBI" id="CHEBI:58805"/>
        <dbReference type="EC" id="3.1.4.52"/>
    </reaction>
    <physiologicalReaction direction="left-to-right" evidence="1">
        <dbReference type="Rhea" id="RHEA:24903"/>
    </physiologicalReaction>
</comment>
<dbReference type="SUPFAM" id="SSF55073">
    <property type="entry name" value="Nucleotide cyclase"/>
    <property type="match status" value="1"/>
</dbReference>
<dbReference type="InterPro" id="IPR013767">
    <property type="entry name" value="PAS_fold"/>
</dbReference>
<dbReference type="STRING" id="225991.MA05_07085"/>
<dbReference type="PIRSF" id="PIRSF005925">
    <property type="entry name" value="Dos"/>
    <property type="match status" value="1"/>
</dbReference>
<evidence type="ECO:0000259" key="2">
    <source>
        <dbReference type="PROSITE" id="PS50112"/>
    </source>
</evidence>
<dbReference type="CDD" id="cd00130">
    <property type="entry name" value="PAS"/>
    <property type="match status" value="2"/>
</dbReference>
<dbReference type="Gene3D" id="3.30.450.40">
    <property type="match status" value="1"/>
</dbReference>
<gene>
    <name evidence="6" type="ORF">AX13_06235</name>
</gene>
<dbReference type="SMART" id="SM00052">
    <property type="entry name" value="EAL"/>
    <property type="match status" value="1"/>
</dbReference>
<dbReference type="InterPro" id="IPR035965">
    <property type="entry name" value="PAS-like_dom_sf"/>
</dbReference>